<protein>
    <recommendedName>
        <fullName evidence="6">Ribonuclease D</fullName>
        <shortName evidence="6">RNase D</shortName>
        <ecNumber evidence="6">3.1.13.5</ecNumber>
    </recommendedName>
</protein>
<evidence type="ECO:0000256" key="4">
    <source>
        <dbReference type="ARBA" id="ARBA00022801"/>
    </source>
</evidence>
<sequence length="384" mass="43281">MRTITTTEDLAVFCEAAKEQPYVTVDTEFLRERTYYSKLCLIQLALPGKSGEAVLVDPLAKGLQLDPLYDLFRHKNTVKVFHAARQDLEIFFVEGNVFPEPLFDTQVAAMVCGFGEQVGYETLVRKIARESLDKTSRFTDWSHRPLSEAQKTYALADVTHLRVIYEFLNKELSRTARHKWVAEELAILTDPETYTTRPEDAWMRVKTRTQSGRFLAVVRELARFREDYAQTRNVPRARVFKDDALLELASTRPTNVEELGRSRLLLREGRKADIAEGILGAIQAGMAVKPENYPKVENGREQLQVDSALADLLRVLLKSKSEEAGVAQKLIASSSDLDVIAAGQRDVAAMKGWRYEVFGEDALRLCRGEIALTARGGAVRVLQV</sequence>
<dbReference type="Proteomes" id="UP001652503">
    <property type="component" value="Unassembled WGS sequence"/>
</dbReference>
<feature type="domain" description="HRDC" evidence="7">
    <location>
        <begin position="211"/>
        <end position="292"/>
    </location>
</feature>
<keyword evidence="4 6" id="KW-0378">Hydrolase</keyword>
<evidence type="ECO:0000313" key="9">
    <source>
        <dbReference type="Proteomes" id="UP001652503"/>
    </source>
</evidence>
<evidence type="ECO:0000256" key="3">
    <source>
        <dbReference type="ARBA" id="ARBA00022722"/>
    </source>
</evidence>
<evidence type="ECO:0000256" key="2">
    <source>
        <dbReference type="ARBA" id="ARBA00022694"/>
    </source>
</evidence>
<dbReference type="GO" id="GO:0033890">
    <property type="term" value="F:ribonuclease D activity"/>
    <property type="evidence" value="ECO:0007669"/>
    <property type="project" value="UniProtKB-EC"/>
</dbReference>
<dbReference type="CDD" id="cd06142">
    <property type="entry name" value="RNaseD_exo"/>
    <property type="match status" value="1"/>
</dbReference>
<dbReference type="EMBL" id="JAOWLA010000004">
    <property type="protein sequence ID" value="MCV2864157.1"/>
    <property type="molecule type" value="Genomic_DNA"/>
</dbReference>
<dbReference type="EC" id="3.1.13.5" evidence="6"/>
<dbReference type="InterPro" id="IPR002562">
    <property type="entry name" value="3'-5'_exonuclease_dom"/>
</dbReference>
<dbReference type="SMART" id="SM00474">
    <property type="entry name" value="35EXOc"/>
    <property type="match status" value="1"/>
</dbReference>
<dbReference type="InterPro" id="IPR012337">
    <property type="entry name" value="RNaseH-like_sf"/>
</dbReference>
<dbReference type="InterPro" id="IPR036397">
    <property type="entry name" value="RNaseH_sf"/>
</dbReference>
<dbReference type="Pfam" id="PF00570">
    <property type="entry name" value="HRDC"/>
    <property type="match status" value="1"/>
</dbReference>
<comment type="caution">
    <text evidence="8">The sequence shown here is derived from an EMBL/GenBank/DDBJ whole genome shotgun (WGS) entry which is preliminary data.</text>
</comment>
<keyword evidence="3 6" id="KW-0540">Nuclease</keyword>
<comment type="catalytic activity">
    <reaction evidence="6">
        <text>Exonucleolytic cleavage that removes extra residues from the 3'-terminus of tRNA to produce 5'-mononucleotides.</text>
        <dbReference type="EC" id="3.1.13.5"/>
    </reaction>
</comment>
<keyword evidence="9" id="KW-1185">Reference proteome</keyword>
<evidence type="ECO:0000259" key="7">
    <source>
        <dbReference type="PROSITE" id="PS50967"/>
    </source>
</evidence>
<comment type="similarity">
    <text evidence="6">Belongs to the RNase D family.</text>
</comment>
<dbReference type="HAMAP" id="MF_01899">
    <property type="entry name" value="RNase_D"/>
    <property type="match status" value="1"/>
</dbReference>
<reference evidence="8 9" key="1">
    <citation type="submission" date="2022-10" db="EMBL/GenBank/DDBJ databases">
        <title>Defluviimonas sp. nov., isolated from ocean surface water.</title>
        <authorList>
            <person name="He W."/>
            <person name="Wang L."/>
            <person name="Zhang D.-F."/>
        </authorList>
    </citation>
    <scope>NUCLEOTIDE SEQUENCE [LARGE SCALE GENOMIC DNA]</scope>
    <source>
        <strain evidence="8 9">WL0075</strain>
    </source>
</reference>
<dbReference type="PANTHER" id="PTHR47649:SF1">
    <property type="entry name" value="RIBONUCLEASE D"/>
    <property type="match status" value="1"/>
</dbReference>
<dbReference type="SUPFAM" id="SSF47819">
    <property type="entry name" value="HRDC-like"/>
    <property type="match status" value="2"/>
</dbReference>
<comment type="cofactor">
    <cofactor evidence="6">
        <name>a divalent metal cation</name>
        <dbReference type="ChEBI" id="CHEBI:60240"/>
    </cofactor>
</comment>
<evidence type="ECO:0000313" key="8">
    <source>
        <dbReference type="EMBL" id="MCV2864157.1"/>
    </source>
</evidence>
<organism evidence="8 9">
    <name type="scientific">Albidovulum sediminicola</name>
    <dbReference type="NCBI Taxonomy" id="2984331"/>
    <lineage>
        <taxon>Bacteria</taxon>
        <taxon>Pseudomonadati</taxon>
        <taxon>Pseudomonadota</taxon>
        <taxon>Alphaproteobacteria</taxon>
        <taxon>Rhodobacterales</taxon>
        <taxon>Paracoccaceae</taxon>
        <taxon>Albidovulum</taxon>
    </lineage>
</organism>
<evidence type="ECO:0000256" key="6">
    <source>
        <dbReference type="HAMAP-Rule" id="MF_01899"/>
    </source>
</evidence>
<dbReference type="RefSeq" id="WP_263720642.1">
    <property type="nucleotide sequence ID" value="NZ_JAOWLA010000004.1"/>
</dbReference>
<keyword evidence="1 6" id="KW-0963">Cytoplasm</keyword>
<comment type="subcellular location">
    <subcellularLocation>
        <location evidence="6">Cytoplasm</location>
    </subcellularLocation>
</comment>
<keyword evidence="2 6" id="KW-0819">tRNA processing</keyword>
<dbReference type="InterPro" id="IPR002121">
    <property type="entry name" value="HRDC_dom"/>
</dbReference>
<accession>A0ABT2YZG4</accession>
<comment type="function">
    <text evidence="6">Exonuclease involved in the 3' processing of various precursor tRNAs. Initiates hydrolysis at the 3'-terminus of an RNA molecule and releases 5'-mononucleotides.</text>
</comment>
<dbReference type="Pfam" id="PF01612">
    <property type="entry name" value="DNA_pol_A_exo1"/>
    <property type="match status" value="1"/>
</dbReference>
<proteinExistence type="inferred from homology"/>
<evidence type="ECO:0000256" key="1">
    <source>
        <dbReference type="ARBA" id="ARBA00022490"/>
    </source>
</evidence>
<dbReference type="InterPro" id="IPR051086">
    <property type="entry name" value="RNase_D-like"/>
</dbReference>
<dbReference type="Gene3D" id="3.30.420.10">
    <property type="entry name" value="Ribonuclease H-like superfamily/Ribonuclease H"/>
    <property type="match status" value="1"/>
</dbReference>
<evidence type="ECO:0000256" key="5">
    <source>
        <dbReference type="ARBA" id="ARBA00022839"/>
    </source>
</evidence>
<dbReference type="Gene3D" id="1.10.150.80">
    <property type="entry name" value="HRDC domain"/>
    <property type="match status" value="1"/>
</dbReference>
<dbReference type="PANTHER" id="PTHR47649">
    <property type="entry name" value="RIBONUCLEASE D"/>
    <property type="match status" value="1"/>
</dbReference>
<dbReference type="InterPro" id="IPR010997">
    <property type="entry name" value="HRDC-like_sf"/>
</dbReference>
<name>A0ABT2YZG4_9RHOB</name>
<dbReference type="SUPFAM" id="SSF53098">
    <property type="entry name" value="Ribonuclease H-like"/>
    <property type="match status" value="1"/>
</dbReference>
<dbReference type="InterPro" id="IPR006292">
    <property type="entry name" value="RNase_D"/>
</dbReference>
<dbReference type="InterPro" id="IPR044876">
    <property type="entry name" value="HRDC_dom_sf"/>
</dbReference>
<dbReference type="NCBIfam" id="TIGR01388">
    <property type="entry name" value="rnd"/>
    <property type="match status" value="1"/>
</dbReference>
<dbReference type="PROSITE" id="PS50967">
    <property type="entry name" value="HRDC"/>
    <property type="match status" value="1"/>
</dbReference>
<gene>
    <name evidence="6 8" type="primary">rnd</name>
    <name evidence="8" type="ORF">OE647_05310</name>
</gene>
<keyword evidence="5 6" id="KW-0269">Exonuclease</keyword>